<dbReference type="PANTHER" id="PTHR21694">
    <property type="entry name" value="COILED-COIL DOMAIN-CONTAINING PROTEIN 63"/>
    <property type="match status" value="1"/>
</dbReference>
<dbReference type="AlphaFoldDB" id="A0A9P0KUM0"/>
<dbReference type="InterPro" id="IPR051876">
    <property type="entry name" value="ODA-DC/CCD"/>
</dbReference>
<dbReference type="PANTHER" id="PTHR21694:SF18">
    <property type="entry name" value="COILED-COIL DOMAIN-CONTAINING PROTEIN 63"/>
    <property type="match status" value="1"/>
</dbReference>
<protein>
    <recommendedName>
        <fullName evidence="3">ODAD1 central coiled coil region domain-containing protein</fullName>
    </recommendedName>
</protein>
<dbReference type="Proteomes" id="UP001152888">
    <property type="component" value="Unassembled WGS sequence"/>
</dbReference>
<dbReference type="OrthoDB" id="6766775at2759"/>
<keyword evidence="5" id="KW-1185">Reference proteome</keyword>
<gene>
    <name evidence="4" type="ORF">ACAOBT_LOCUS15163</name>
</gene>
<accession>A0A9P0KUM0</accession>
<evidence type="ECO:0000313" key="5">
    <source>
        <dbReference type="Proteomes" id="UP001152888"/>
    </source>
</evidence>
<evidence type="ECO:0000256" key="2">
    <source>
        <dbReference type="SAM" id="Coils"/>
    </source>
</evidence>
<feature type="coiled-coil region" evidence="2">
    <location>
        <begin position="330"/>
        <end position="396"/>
    </location>
</feature>
<keyword evidence="1 2" id="KW-0175">Coiled coil</keyword>
<dbReference type="InterPro" id="IPR049258">
    <property type="entry name" value="ODAD1_CC"/>
</dbReference>
<comment type="caution">
    <text evidence="4">The sequence shown here is derived from an EMBL/GenBank/DDBJ whole genome shotgun (WGS) entry which is preliminary data.</text>
</comment>
<proteinExistence type="predicted"/>
<evidence type="ECO:0000259" key="3">
    <source>
        <dbReference type="Pfam" id="PF21773"/>
    </source>
</evidence>
<evidence type="ECO:0000256" key="1">
    <source>
        <dbReference type="ARBA" id="ARBA00023054"/>
    </source>
</evidence>
<evidence type="ECO:0000313" key="4">
    <source>
        <dbReference type="EMBL" id="CAH1982703.1"/>
    </source>
</evidence>
<sequence>MRPEKKELTEDDKFEHHLQQEAELGRLARTYTILDRNRNQFGGPSGKLAKTRRVLDIFRREQRNILTDLAVASADARKKEDERRSKMLAQLLEEYDTVDEEIKVQKAHLNEIDDQTKMVKKKVLDISSKQITDEQMHQRVIKGEKTVHTLENKLEMQIKKFCAISARNVKLREEIQHLLIERTEFNKIWDKLINNLCIGKKFMLDLIEQATIAYDQREEWVSKLQFLRSKAHNDLLAHIQDMRVMQRKRDNDEKLQQFFAIKGQKRVMRDLEEKKIERRQQNREQLDEQLERYFSIMEEIKTFTGTETIGEIAKQFLDQEEVNFGMFQYVNFLNKEMEEISDELGTLHNEIDEQKQLHMTREGQQGNRLEELNQEFETVEKKANDKTQELRNVEQKLTTIMTGIVYLFKMFRCKNDPLIQLLGHNETINYSNMVLYLEILEKNIQEALVSVFYREKQLYDRNKLKAEQITIPEVKIVPVIDQIENIVTTNPCPLCIEHEQVSDVIDVLQHPLNKLQIQEVLWKKMELNLALDKLHNVSACHLPKSRQIIQKRYQ</sequence>
<name>A0A9P0KUM0_ACAOB</name>
<dbReference type="Pfam" id="PF21773">
    <property type="entry name" value="ODAD1_CC"/>
    <property type="match status" value="1"/>
</dbReference>
<organism evidence="4 5">
    <name type="scientific">Acanthoscelides obtectus</name>
    <name type="common">Bean weevil</name>
    <name type="synonym">Bruchus obtectus</name>
    <dbReference type="NCBI Taxonomy" id="200917"/>
    <lineage>
        <taxon>Eukaryota</taxon>
        <taxon>Metazoa</taxon>
        <taxon>Ecdysozoa</taxon>
        <taxon>Arthropoda</taxon>
        <taxon>Hexapoda</taxon>
        <taxon>Insecta</taxon>
        <taxon>Pterygota</taxon>
        <taxon>Neoptera</taxon>
        <taxon>Endopterygota</taxon>
        <taxon>Coleoptera</taxon>
        <taxon>Polyphaga</taxon>
        <taxon>Cucujiformia</taxon>
        <taxon>Chrysomeloidea</taxon>
        <taxon>Chrysomelidae</taxon>
        <taxon>Bruchinae</taxon>
        <taxon>Bruchini</taxon>
        <taxon>Acanthoscelides</taxon>
    </lineage>
</organism>
<dbReference type="EMBL" id="CAKOFQ010006925">
    <property type="protein sequence ID" value="CAH1982703.1"/>
    <property type="molecule type" value="Genomic_DNA"/>
</dbReference>
<reference evidence="4" key="1">
    <citation type="submission" date="2022-03" db="EMBL/GenBank/DDBJ databases">
        <authorList>
            <person name="Sayadi A."/>
        </authorList>
    </citation>
    <scope>NUCLEOTIDE SEQUENCE</scope>
</reference>
<feature type="domain" description="ODAD1 central coiled coil region" evidence="3">
    <location>
        <begin position="144"/>
        <end position="423"/>
    </location>
</feature>